<dbReference type="InterPro" id="IPR000531">
    <property type="entry name" value="Beta-barrel_TonB"/>
</dbReference>
<dbReference type="GO" id="GO:0015344">
    <property type="term" value="F:siderophore uptake transmembrane transporter activity"/>
    <property type="evidence" value="ECO:0007669"/>
    <property type="project" value="TreeGrafter"/>
</dbReference>
<evidence type="ECO:0000256" key="4">
    <source>
        <dbReference type="ARBA" id="ARBA00022452"/>
    </source>
</evidence>
<feature type="chain" id="PRO_5018673617" evidence="13">
    <location>
        <begin position="25"/>
        <end position="760"/>
    </location>
</feature>
<evidence type="ECO:0000256" key="7">
    <source>
        <dbReference type="ARBA" id="ARBA00023136"/>
    </source>
</evidence>
<dbReference type="PANTHER" id="PTHR30069:SF39">
    <property type="entry name" value="BLL6183 PROTEIN"/>
    <property type="match status" value="1"/>
</dbReference>
<evidence type="ECO:0000259" key="14">
    <source>
        <dbReference type="Pfam" id="PF00593"/>
    </source>
</evidence>
<dbReference type="InterPro" id="IPR039426">
    <property type="entry name" value="TonB-dep_rcpt-like"/>
</dbReference>
<feature type="domain" description="TonB-dependent receptor-like beta-barrel" evidence="14">
    <location>
        <begin position="259"/>
        <end position="712"/>
    </location>
</feature>
<evidence type="ECO:0000256" key="11">
    <source>
        <dbReference type="RuleBase" id="RU003357"/>
    </source>
</evidence>
<reference evidence="16 17" key="1">
    <citation type="submission" date="2019-01" db="EMBL/GenBank/DDBJ databases">
        <authorList>
            <person name="Chen W.-M."/>
        </authorList>
    </citation>
    <scope>NUCLEOTIDE SEQUENCE [LARGE SCALE GENOMIC DNA]</scope>
    <source>
        <strain evidence="16 17">ICH-3</strain>
    </source>
</reference>
<dbReference type="InterPro" id="IPR036942">
    <property type="entry name" value="Beta-barrel_TonB_sf"/>
</dbReference>
<comment type="subcellular location">
    <subcellularLocation>
        <location evidence="1 10">Cell outer membrane</location>
        <topology evidence="1 10">Multi-pass membrane protein</topology>
    </subcellularLocation>
</comment>
<accession>A0A3S2UNE3</accession>
<dbReference type="Gene3D" id="2.40.170.20">
    <property type="entry name" value="TonB-dependent receptor, beta-barrel domain"/>
    <property type="match status" value="1"/>
</dbReference>
<organism evidence="16 17">
    <name type="scientific">Rubrivivax albus</name>
    <dbReference type="NCBI Taxonomy" id="2499835"/>
    <lineage>
        <taxon>Bacteria</taxon>
        <taxon>Pseudomonadati</taxon>
        <taxon>Pseudomonadota</taxon>
        <taxon>Betaproteobacteria</taxon>
        <taxon>Burkholderiales</taxon>
        <taxon>Sphaerotilaceae</taxon>
        <taxon>Rubrivivax</taxon>
    </lineage>
</organism>
<dbReference type="PANTHER" id="PTHR30069">
    <property type="entry name" value="TONB-DEPENDENT OUTER MEMBRANE RECEPTOR"/>
    <property type="match status" value="1"/>
</dbReference>
<keyword evidence="3 10" id="KW-0813">Transport</keyword>
<dbReference type="OrthoDB" id="98353at2"/>
<keyword evidence="6 11" id="KW-0798">TonB box</keyword>
<keyword evidence="7 10" id="KW-0472">Membrane</keyword>
<evidence type="ECO:0000256" key="3">
    <source>
        <dbReference type="ARBA" id="ARBA00022448"/>
    </source>
</evidence>
<dbReference type="Pfam" id="PF07715">
    <property type="entry name" value="Plug"/>
    <property type="match status" value="1"/>
</dbReference>
<evidence type="ECO:0000259" key="15">
    <source>
        <dbReference type="Pfam" id="PF07715"/>
    </source>
</evidence>
<evidence type="ECO:0000256" key="8">
    <source>
        <dbReference type="ARBA" id="ARBA00023170"/>
    </source>
</evidence>
<evidence type="ECO:0000256" key="10">
    <source>
        <dbReference type="PROSITE-ProRule" id="PRU01360"/>
    </source>
</evidence>
<evidence type="ECO:0000256" key="6">
    <source>
        <dbReference type="ARBA" id="ARBA00023077"/>
    </source>
</evidence>
<dbReference type="Proteomes" id="UP000288178">
    <property type="component" value="Unassembled WGS sequence"/>
</dbReference>
<dbReference type="AlphaFoldDB" id="A0A3S2UNE3"/>
<protein>
    <submittedName>
        <fullName evidence="16">TonB-dependent receptor</fullName>
    </submittedName>
</protein>
<evidence type="ECO:0000256" key="13">
    <source>
        <dbReference type="SAM" id="SignalP"/>
    </source>
</evidence>
<feature type="region of interest" description="Disordered" evidence="12">
    <location>
        <begin position="318"/>
        <end position="350"/>
    </location>
</feature>
<name>A0A3S2UNE3_9BURK</name>
<dbReference type="InterPro" id="IPR037066">
    <property type="entry name" value="Plug_dom_sf"/>
</dbReference>
<dbReference type="GO" id="GO:0044718">
    <property type="term" value="P:siderophore transmembrane transport"/>
    <property type="evidence" value="ECO:0007669"/>
    <property type="project" value="TreeGrafter"/>
</dbReference>
<keyword evidence="5 10" id="KW-0812">Transmembrane</keyword>
<keyword evidence="8 16" id="KW-0675">Receptor</keyword>
<feature type="compositionally biased region" description="Acidic residues" evidence="12">
    <location>
        <begin position="322"/>
        <end position="342"/>
    </location>
</feature>
<evidence type="ECO:0000313" key="16">
    <source>
        <dbReference type="EMBL" id="RVT49813.1"/>
    </source>
</evidence>
<dbReference type="GO" id="GO:0009279">
    <property type="term" value="C:cell outer membrane"/>
    <property type="evidence" value="ECO:0007669"/>
    <property type="project" value="UniProtKB-SubCell"/>
</dbReference>
<evidence type="ECO:0000256" key="1">
    <source>
        <dbReference type="ARBA" id="ARBA00004571"/>
    </source>
</evidence>
<dbReference type="PROSITE" id="PS52016">
    <property type="entry name" value="TONB_DEPENDENT_REC_3"/>
    <property type="match status" value="1"/>
</dbReference>
<keyword evidence="17" id="KW-1185">Reference proteome</keyword>
<dbReference type="InterPro" id="IPR012910">
    <property type="entry name" value="Plug_dom"/>
</dbReference>
<comment type="similarity">
    <text evidence="2 10 11">Belongs to the TonB-dependent receptor family.</text>
</comment>
<gene>
    <name evidence="16" type="ORF">ENE75_19460</name>
</gene>
<evidence type="ECO:0000256" key="12">
    <source>
        <dbReference type="SAM" id="MobiDB-lite"/>
    </source>
</evidence>
<evidence type="ECO:0000313" key="17">
    <source>
        <dbReference type="Proteomes" id="UP000288178"/>
    </source>
</evidence>
<keyword evidence="13" id="KW-0732">Signal</keyword>
<evidence type="ECO:0000256" key="5">
    <source>
        <dbReference type="ARBA" id="ARBA00022692"/>
    </source>
</evidence>
<dbReference type="EMBL" id="SACT01000007">
    <property type="protein sequence ID" value="RVT49813.1"/>
    <property type="molecule type" value="Genomic_DNA"/>
</dbReference>
<evidence type="ECO:0000256" key="2">
    <source>
        <dbReference type="ARBA" id="ARBA00009810"/>
    </source>
</evidence>
<feature type="domain" description="TonB-dependent receptor plug" evidence="15">
    <location>
        <begin position="50"/>
        <end position="159"/>
    </location>
</feature>
<keyword evidence="4 10" id="KW-1134">Transmembrane beta strand</keyword>
<dbReference type="Pfam" id="PF00593">
    <property type="entry name" value="TonB_dep_Rec_b-barrel"/>
    <property type="match status" value="1"/>
</dbReference>
<dbReference type="SUPFAM" id="SSF56935">
    <property type="entry name" value="Porins"/>
    <property type="match status" value="1"/>
</dbReference>
<dbReference type="RefSeq" id="WP_128199986.1">
    <property type="nucleotide sequence ID" value="NZ_SACT01000007.1"/>
</dbReference>
<proteinExistence type="inferred from homology"/>
<sequence>MTWHKHALRPLAAALGLAWGGAQAQEAATQRVEVIGTAPLPGQGVDRDLLPYATQVRRRDDLQRSSATHGSAALARAATGVVVNDIQGSPYQGDLSFRGFRASGLLGAAQGLSVYLDGVRVNEAFGDVVSWDLLPDFAFDSVALVPGANPAFGLNTLGGAVALTTVDGRSAPGWQTELEAGSSGRRQATLSHGGQAGPWTHYLGLQLFEEDGWRDFSPGRRGVLVGKLGLRTDAGDLGLTLLSGRSTLVGNGLVPQFTFEEPDERAASIGSVDRAAVYTHPDQTRNEATLLSLRGSMALGDDMLAEALLYGRQARRTTINGDEADEDDDGDGDDGGDDDDEANASFNRTATRQEAVGLSLGLSGRAGSHRWQAGLSLDVAQVRYEQTEQAGSFDPTRGVDPIDGEEAELSAAVRGSTRSLGLHASDTWSITPTTHLTATLRWNHARVANTLTSVDDDTGELEAKPRESFDYRHLNPALGIAQRLGAVTLFANAARNTRVPTVIELGCADPEEPCRLPSGLQADPYLAPVRTTSLEAGLRFGGRQGHGGSLTLYRLDNRDDILFSSVSVTGQLGYFRNFERTRHQGLDAEWRWRGGLWEGGIGYSHLRATYEADGVLRVGERNVVVSPGMPIAGLPRHQLKAHVAWAPAPGWWLGADLQAVSRRTSAGNEDGRFDDDEDDTADFSVPGYAVLNLQARWQPTPDLELFVGVDNIFDRRAASFGALAETLFDADGAYSGDEADALFVAPIAPRGWRLGLRWMF</sequence>
<evidence type="ECO:0000256" key="9">
    <source>
        <dbReference type="ARBA" id="ARBA00023237"/>
    </source>
</evidence>
<comment type="caution">
    <text evidence="16">The sequence shown here is derived from an EMBL/GenBank/DDBJ whole genome shotgun (WGS) entry which is preliminary data.</text>
</comment>
<dbReference type="Gene3D" id="2.170.130.10">
    <property type="entry name" value="TonB-dependent receptor, plug domain"/>
    <property type="match status" value="1"/>
</dbReference>
<feature type="signal peptide" evidence="13">
    <location>
        <begin position="1"/>
        <end position="24"/>
    </location>
</feature>
<keyword evidence="9 10" id="KW-0998">Cell outer membrane</keyword>